<dbReference type="PANTHER" id="PTHR31157:SF1">
    <property type="entry name" value="SCP DOMAIN-CONTAINING PROTEIN"/>
    <property type="match status" value="1"/>
</dbReference>
<proteinExistence type="predicted"/>
<evidence type="ECO:0000259" key="1">
    <source>
        <dbReference type="Pfam" id="PF00188"/>
    </source>
</evidence>
<organism evidence="2 3">
    <name type="scientific">Halorubellus litoreus</name>
    <dbReference type="NCBI Taxonomy" id="755308"/>
    <lineage>
        <taxon>Archaea</taxon>
        <taxon>Methanobacteriati</taxon>
        <taxon>Methanobacteriota</taxon>
        <taxon>Stenosarchaea group</taxon>
        <taxon>Halobacteria</taxon>
        <taxon>Halobacteriales</taxon>
        <taxon>Halorubellaceae</taxon>
        <taxon>Halorubellus</taxon>
    </lineage>
</organism>
<dbReference type="Proteomes" id="UP001596395">
    <property type="component" value="Unassembled WGS sequence"/>
</dbReference>
<comment type="caution">
    <text evidence="2">The sequence shown here is derived from an EMBL/GenBank/DDBJ whole genome shotgun (WGS) entry which is preliminary data.</text>
</comment>
<accession>A0ABD5VPQ3</accession>
<dbReference type="EMBL" id="JBHSXN010000004">
    <property type="protein sequence ID" value="MFC6954841.1"/>
    <property type="molecule type" value="Genomic_DNA"/>
</dbReference>
<name>A0ABD5VPQ3_9EURY</name>
<dbReference type="Pfam" id="PF00188">
    <property type="entry name" value="CAP"/>
    <property type="match status" value="1"/>
</dbReference>
<gene>
    <name evidence="2" type="ORF">ACFQGB_18390</name>
</gene>
<dbReference type="PANTHER" id="PTHR31157">
    <property type="entry name" value="SCP DOMAIN-CONTAINING PROTEIN"/>
    <property type="match status" value="1"/>
</dbReference>
<reference evidence="2 3" key="1">
    <citation type="journal article" date="2019" name="Int. J. Syst. Evol. Microbiol.">
        <title>The Global Catalogue of Microorganisms (GCM) 10K type strain sequencing project: providing services to taxonomists for standard genome sequencing and annotation.</title>
        <authorList>
            <consortium name="The Broad Institute Genomics Platform"/>
            <consortium name="The Broad Institute Genome Sequencing Center for Infectious Disease"/>
            <person name="Wu L."/>
            <person name="Ma J."/>
        </authorList>
    </citation>
    <scope>NUCLEOTIDE SEQUENCE [LARGE SCALE GENOMIC DNA]</scope>
    <source>
        <strain evidence="2 3">GX26</strain>
    </source>
</reference>
<protein>
    <submittedName>
        <fullName evidence="2">CAP domain-containing protein</fullName>
    </submittedName>
</protein>
<dbReference type="RefSeq" id="WP_336351784.1">
    <property type="nucleotide sequence ID" value="NZ_JAZAQL010000004.1"/>
</dbReference>
<dbReference type="SUPFAM" id="SSF55797">
    <property type="entry name" value="PR-1-like"/>
    <property type="match status" value="1"/>
</dbReference>
<keyword evidence="3" id="KW-1185">Reference proteome</keyword>
<dbReference type="AlphaFoldDB" id="A0ABD5VPQ3"/>
<dbReference type="Gene3D" id="3.40.33.10">
    <property type="entry name" value="CAP"/>
    <property type="match status" value="1"/>
</dbReference>
<feature type="domain" description="SCP" evidence="1">
    <location>
        <begin position="87"/>
        <end position="204"/>
    </location>
</feature>
<evidence type="ECO:0000313" key="2">
    <source>
        <dbReference type="EMBL" id="MFC6954841.1"/>
    </source>
</evidence>
<dbReference type="InterPro" id="IPR014044">
    <property type="entry name" value="CAP_dom"/>
</dbReference>
<sequence length="211" mass="22941">MTSVLTPVHTCVDCGRVSRRSHHDHRTCDGLVVVVDGDHECSRCGAPIRPATTCGDCGGDVTVEARAMPVDFSPSVSRRALEAAIHDATNHARRSHGLDALDADPHLATIARSHSTHMVDADFSGHETPDGRTLTDRYDRAGYDWRQCGENVAKHYPDDLDDATVIAREIVEGWLDSPGHRENLLEPDWRVEGIGVDYATDGAVLATQNVA</sequence>
<dbReference type="InterPro" id="IPR035940">
    <property type="entry name" value="CAP_sf"/>
</dbReference>
<evidence type="ECO:0000313" key="3">
    <source>
        <dbReference type="Proteomes" id="UP001596395"/>
    </source>
</evidence>
<dbReference type="CDD" id="cd05379">
    <property type="entry name" value="CAP_bacterial"/>
    <property type="match status" value="1"/>
</dbReference>